<evidence type="ECO:0000313" key="3">
    <source>
        <dbReference type="Proteomes" id="UP000249819"/>
    </source>
</evidence>
<name>A0A327W4N0_9BACT</name>
<reference evidence="2 3" key="1">
    <citation type="submission" date="2018-06" db="EMBL/GenBank/DDBJ databases">
        <title>Genomic Encyclopedia of Archaeal and Bacterial Type Strains, Phase II (KMG-II): from individual species to whole genera.</title>
        <authorList>
            <person name="Goeker M."/>
        </authorList>
    </citation>
    <scope>NUCLEOTIDE SEQUENCE [LARGE SCALE GENOMIC DNA]</scope>
    <source>
        <strain evidence="2 3">DSM 29821</strain>
    </source>
</reference>
<feature type="transmembrane region" description="Helical" evidence="1">
    <location>
        <begin position="81"/>
        <end position="99"/>
    </location>
</feature>
<keyword evidence="1" id="KW-1133">Transmembrane helix</keyword>
<comment type="caution">
    <text evidence="2">The sequence shown here is derived from an EMBL/GenBank/DDBJ whole genome shotgun (WGS) entry which is preliminary data.</text>
</comment>
<dbReference type="Proteomes" id="UP000249819">
    <property type="component" value="Unassembled WGS sequence"/>
</dbReference>
<keyword evidence="3" id="KW-1185">Reference proteome</keyword>
<protein>
    <submittedName>
        <fullName evidence="2">Uncharacterized protein</fullName>
    </submittedName>
</protein>
<dbReference type="EMBL" id="QLMA01000003">
    <property type="protein sequence ID" value="RAJ83320.1"/>
    <property type="molecule type" value="Genomic_DNA"/>
</dbReference>
<dbReference type="AlphaFoldDB" id="A0A327W4N0"/>
<keyword evidence="1" id="KW-0472">Membrane</keyword>
<sequence>MANPKMYIQGQFVNIMMKKILDILALLLMGVIVLIETGSRNYIVLAILYYILIASVYYHYRYIIIGKKYYNTDEGRPIWSIILNNICFYAGIGGVFTLWSDWTSYPWYLLLPRLLVWIMVGIFPIIYYKNLWKKE</sequence>
<feature type="transmembrane region" description="Helical" evidence="1">
    <location>
        <begin position="42"/>
        <end position="60"/>
    </location>
</feature>
<evidence type="ECO:0000256" key="1">
    <source>
        <dbReference type="SAM" id="Phobius"/>
    </source>
</evidence>
<feature type="transmembrane region" description="Helical" evidence="1">
    <location>
        <begin position="20"/>
        <end position="36"/>
    </location>
</feature>
<evidence type="ECO:0000313" key="2">
    <source>
        <dbReference type="EMBL" id="RAJ83320.1"/>
    </source>
</evidence>
<keyword evidence="1" id="KW-0812">Transmembrane</keyword>
<accession>A0A327W4N0</accession>
<feature type="transmembrane region" description="Helical" evidence="1">
    <location>
        <begin position="105"/>
        <end position="128"/>
    </location>
</feature>
<gene>
    <name evidence="2" type="ORF">CLV59_103284</name>
</gene>
<organism evidence="2 3">
    <name type="scientific">Chitinophaga dinghuensis</name>
    <dbReference type="NCBI Taxonomy" id="1539050"/>
    <lineage>
        <taxon>Bacteria</taxon>
        <taxon>Pseudomonadati</taxon>
        <taxon>Bacteroidota</taxon>
        <taxon>Chitinophagia</taxon>
        <taxon>Chitinophagales</taxon>
        <taxon>Chitinophagaceae</taxon>
        <taxon>Chitinophaga</taxon>
    </lineage>
</organism>
<proteinExistence type="predicted"/>